<reference evidence="1 2" key="1">
    <citation type="submission" date="2016-11" db="EMBL/GenBank/DDBJ databases">
        <title>Study of marine rhodopsin-containing bacteria.</title>
        <authorList>
            <person name="Yoshizawa S."/>
            <person name="Kumagai Y."/>
            <person name="Kogure K."/>
        </authorList>
    </citation>
    <scope>NUCLEOTIDE SEQUENCE [LARGE SCALE GENOMIC DNA]</scope>
    <source>
        <strain evidence="1 2">SAORIC-28</strain>
    </source>
</reference>
<evidence type="ECO:0000313" key="1">
    <source>
        <dbReference type="EMBL" id="PAP74968.1"/>
    </source>
</evidence>
<protein>
    <submittedName>
        <fullName evidence="1">Uncharacterized protein</fullName>
    </submittedName>
</protein>
<proteinExistence type="predicted"/>
<dbReference type="AlphaFoldDB" id="A0A271IVM4"/>
<organism evidence="1 2">
    <name type="scientific">Rubrivirga marina</name>
    <dbReference type="NCBI Taxonomy" id="1196024"/>
    <lineage>
        <taxon>Bacteria</taxon>
        <taxon>Pseudomonadati</taxon>
        <taxon>Rhodothermota</taxon>
        <taxon>Rhodothermia</taxon>
        <taxon>Rhodothermales</taxon>
        <taxon>Rubricoccaceae</taxon>
        <taxon>Rubrivirga</taxon>
    </lineage>
</organism>
<keyword evidence="2" id="KW-1185">Reference proteome</keyword>
<comment type="caution">
    <text evidence="1">The sequence shown here is derived from an EMBL/GenBank/DDBJ whole genome shotgun (WGS) entry which is preliminary data.</text>
</comment>
<accession>A0A271IVM4</accession>
<dbReference type="RefSeq" id="WP_095508593.1">
    <property type="nucleotide sequence ID" value="NZ_MQWD01000001.1"/>
</dbReference>
<dbReference type="Proteomes" id="UP000216339">
    <property type="component" value="Unassembled WGS sequence"/>
</dbReference>
<evidence type="ECO:0000313" key="2">
    <source>
        <dbReference type="Proteomes" id="UP000216339"/>
    </source>
</evidence>
<dbReference type="OrthoDB" id="1523288at2"/>
<name>A0A271IVM4_9BACT</name>
<sequence length="251" mass="27802">MTRVPTPARLGDPTDWATSLAAGPHYEPPYPGAVQDELAWHLVKHIREDAHLRSEVEVEVPASADWPESGTGPAFFTLDLVVEVPVDTGDGAPEVRRVAFESGGATGSRALREHDRRLRRDATLLAHGAVDTIYRLRGSDLLGHMDDVLYLASQWDADLFSERGQVNLRTLASAEAKQVTVRPEQPSVLVPYALDADGGSPERHLWHVANGQAPHVLVRRLDRRFESVWGPYADRPLRKVEVDRPPLRKAS</sequence>
<dbReference type="EMBL" id="MQWD01000001">
    <property type="protein sequence ID" value="PAP74968.1"/>
    <property type="molecule type" value="Genomic_DNA"/>
</dbReference>
<gene>
    <name evidence="1" type="ORF">BSZ37_00140</name>
</gene>